<accession>A0A183HNV4</accession>
<feature type="compositionally biased region" description="Polar residues" evidence="1">
    <location>
        <begin position="42"/>
        <end position="69"/>
    </location>
</feature>
<dbReference type="WBParaSite" id="OFLC_0000916501-mRNA-1">
    <property type="protein sequence ID" value="OFLC_0000916501-mRNA-1"/>
    <property type="gene ID" value="OFLC_0000916501"/>
</dbReference>
<dbReference type="AlphaFoldDB" id="A0A183HNV4"/>
<organism evidence="4">
    <name type="scientific">Onchocerca flexuosa</name>
    <dbReference type="NCBI Taxonomy" id="387005"/>
    <lineage>
        <taxon>Eukaryota</taxon>
        <taxon>Metazoa</taxon>
        <taxon>Ecdysozoa</taxon>
        <taxon>Nematoda</taxon>
        <taxon>Chromadorea</taxon>
        <taxon>Rhabditida</taxon>
        <taxon>Spirurina</taxon>
        <taxon>Spiruromorpha</taxon>
        <taxon>Filarioidea</taxon>
        <taxon>Onchocercidae</taxon>
        <taxon>Onchocerca</taxon>
    </lineage>
</organism>
<dbReference type="Proteomes" id="UP000267606">
    <property type="component" value="Unassembled WGS sequence"/>
</dbReference>
<name>A0A183HNV4_9BILA</name>
<dbReference type="STRING" id="387005.A0A183HNV4"/>
<proteinExistence type="predicted"/>
<gene>
    <name evidence="2" type="ORF">OFLC_LOCUS9166</name>
</gene>
<evidence type="ECO:0000313" key="2">
    <source>
        <dbReference type="EMBL" id="VDO58995.1"/>
    </source>
</evidence>
<sequence length="97" mass="11150">MVSLPAKISKHRSSKKQMFTKKYRFGHHQRSKHGSYDDHQRPVTSPSKLSITTDDTMDFTSPQTALSSKKNMENESKNDEKLTEEEKKGKIQKAVII</sequence>
<evidence type="ECO:0000313" key="4">
    <source>
        <dbReference type="WBParaSite" id="OFLC_0000916501-mRNA-1"/>
    </source>
</evidence>
<reference evidence="4" key="1">
    <citation type="submission" date="2016-06" db="UniProtKB">
        <authorList>
            <consortium name="WormBaseParasite"/>
        </authorList>
    </citation>
    <scope>IDENTIFICATION</scope>
</reference>
<feature type="compositionally biased region" description="Basic residues" evidence="1">
    <location>
        <begin position="8"/>
        <end position="33"/>
    </location>
</feature>
<evidence type="ECO:0000313" key="3">
    <source>
        <dbReference type="Proteomes" id="UP000267606"/>
    </source>
</evidence>
<reference evidence="2 3" key="2">
    <citation type="submission" date="2018-11" db="EMBL/GenBank/DDBJ databases">
        <authorList>
            <consortium name="Pathogen Informatics"/>
        </authorList>
    </citation>
    <scope>NUCLEOTIDE SEQUENCE [LARGE SCALE GENOMIC DNA]</scope>
</reference>
<feature type="compositionally biased region" description="Basic and acidic residues" evidence="1">
    <location>
        <begin position="70"/>
        <end position="89"/>
    </location>
</feature>
<evidence type="ECO:0000256" key="1">
    <source>
        <dbReference type="SAM" id="MobiDB-lite"/>
    </source>
</evidence>
<keyword evidence="3" id="KW-1185">Reference proteome</keyword>
<feature type="region of interest" description="Disordered" evidence="1">
    <location>
        <begin position="1"/>
        <end position="97"/>
    </location>
</feature>
<dbReference type="EMBL" id="UZAJ01010964">
    <property type="protein sequence ID" value="VDO58995.1"/>
    <property type="molecule type" value="Genomic_DNA"/>
</dbReference>
<protein>
    <submittedName>
        <fullName evidence="4">Ovule protein</fullName>
    </submittedName>
</protein>